<proteinExistence type="predicted"/>
<organism evidence="1 2">
    <name type="scientific">Segatella oris F0302</name>
    <dbReference type="NCBI Taxonomy" id="649760"/>
    <lineage>
        <taxon>Bacteria</taxon>
        <taxon>Pseudomonadati</taxon>
        <taxon>Bacteroidota</taxon>
        <taxon>Bacteroidia</taxon>
        <taxon>Bacteroidales</taxon>
        <taxon>Prevotellaceae</taxon>
        <taxon>Segatella</taxon>
    </lineage>
</organism>
<dbReference type="HOGENOM" id="CLU_3294389_0_0_10"/>
<reference evidence="1 2" key="1">
    <citation type="submission" date="2009-11" db="EMBL/GenBank/DDBJ databases">
        <authorList>
            <person name="Weinstock G."/>
            <person name="Sodergren E."/>
            <person name="Clifton S."/>
            <person name="Fulton L."/>
            <person name="Fulton B."/>
            <person name="Courtney L."/>
            <person name="Fronick C."/>
            <person name="Harrison M."/>
            <person name="Strong C."/>
            <person name="Farmer C."/>
            <person name="Delahaunty K."/>
            <person name="Markovic C."/>
            <person name="Hall O."/>
            <person name="Minx P."/>
            <person name="Tomlinson C."/>
            <person name="Mitreva M."/>
            <person name="Nelson J."/>
            <person name="Hou S."/>
            <person name="Wollam A."/>
            <person name="Pepin K.H."/>
            <person name="Johnson M."/>
            <person name="Bhonagiri V."/>
            <person name="Nash W.E."/>
            <person name="Warren W."/>
            <person name="Chinwalla A."/>
            <person name="Mardis E.R."/>
            <person name="Wilson R.K."/>
        </authorList>
    </citation>
    <scope>NUCLEOTIDE SEQUENCE [LARGE SCALE GENOMIC DNA]</scope>
    <source>
        <strain evidence="1 2">F0302</strain>
    </source>
</reference>
<evidence type="ECO:0000313" key="2">
    <source>
        <dbReference type="Proteomes" id="UP000004079"/>
    </source>
</evidence>
<name>D1QNP4_9BACT</name>
<comment type="caution">
    <text evidence="1">The sequence shown here is derived from an EMBL/GenBank/DDBJ whole genome shotgun (WGS) entry which is preliminary data.</text>
</comment>
<evidence type="ECO:0000313" key="1">
    <source>
        <dbReference type="EMBL" id="EFB32996.1"/>
    </source>
</evidence>
<dbReference type="Proteomes" id="UP000004079">
    <property type="component" value="Unassembled WGS sequence"/>
</dbReference>
<dbReference type="EMBL" id="ACUZ02000005">
    <property type="protein sequence ID" value="EFB32996.1"/>
    <property type="molecule type" value="Genomic_DNA"/>
</dbReference>
<protein>
    <submittedName>
        <fullName evidence="1">Uncharacterized protein</fullName>
    </submittedName>
</protein>
<dbReference type="AlphaFoldDB" id="D1QNP4"/>
<sequence length="40" mass="4707">MYYQSIQKLFSFSIVSYGTFVELPPILSKALKSINIIYRF</sequence>
<gene>
    <name evidence="1" type="ORF">HMPREF0971_00544</name>
</gene>
<accession>D1QNP4</accession>